<evidence type="ECO:0008006" key="12">
    <source>
        <dbReference type="Google" id="ProtNLM"/>
    </source>
</evidence>
<feature type="region of interest" description="Disordered" evidence="7">
    <location>
        <begin position="673"/>
        <end position="693"/>
    </location>
</feature>
<keyword evidence="6" id="KW-0862">Zinc</keyword>
<evidence type="ECO:0000256" key="3">
    <source>
        <dbReference type="ARBA" id="ARBA00022763"/>
    </source>
</evidence>
<comment type="subcellular location">
    <subcellularLocation>
        <location evidence="1">Nucleus</location>
    </subcellularLocation>
</comment>
<dbReference type="Proteomes" id="UP000613740">
    <property type="component" value="Unassembled WGS sequence"/>
</dbReference>
<evidence type="ECO:0000313" key="10">
    <source>
        <dbReference type="EMBL" id="KAG2447272.1"/>
    </source>
</evidence>
<keyword evidence="4" id="KW-0234">DNA repair</keyword>
<feature type="region of interest" description="Disordered" evidence="7">
    <location>
        <begin position="289"/>
        <end position="380"/>
    </location>
</feature>
<protein>
    <recommendedName>
        <fullName evidence="12">RING-type E3 ubiquitin transferase BRCA1</fullName>
    </recommendedName>
</protein>
<dbReference type="InterPro" id="IPR036420">
    <property type="entry name" value="BRCT_dom_sf"/>
</dbReference>
<evidence type="ECO:0000256" key="6">
    <source>
        <dbReference type="PROSITE-ProRule" id="PRU00175"/>
    </source>
</evidence>
<evidence type="ECO:0000259" key="9">
    <source>
        <dbReference type="PROSITE" id="PS50172"/>
    </source>
</evidence>
<evidence type="ECO:0000256" key="1">
    <source>
        <dbReference type="ARBA" id="ARBA00004123"/>
    </source>
</evidence>
<feature type="compositionally biased region" description="Acidic residues" evidence="7">
    <location>
        <begin position="122"/>
        <end position="132"/>
    </location>
</feature>
<dbReference type="InterPro" id="IPR013083">
    <property type="entry name" value="Znf_RING/FYVE/PHD"/>
</dbReference>
<feature type="region of interest" description="Disordered" evidence="7">
    <location>
        <begin position="106"/>
        <end position="171"/>
    </location>
</feature>
<dbReference type="Gene3D" id="3.40.50.10190">
    <property type="entry name" value="BRCT domain"/>
    <property type="match status" value="1"/>
</dbReference>
<dbReference type="Gene3D" id="3.30.40.10">
    <property type="entry name" value="Zinc/RING finger domain, C3HC4 (zinc finger)"/>
    <property type="match status" value="1"/>
</dbReference>
<evidence type="ECO:0000259" key="8">
    <source>
        <dbReference type="PROSITE" id="PS50089"/>
    </source>
</evidence>
<dbReference type="InterPro" id="IPR001357">
    <property type="entry name" value="BRCT_dom"/>
</dbReference>
<dbReference type="GO" id="GO:0005634">
    <property type="term" value="C:nucleus"/>
    <property type="evidence" value="ECO:0007669"/>
    <property type="project" value="UniProtKB-SubCell"/>
</dbReference>
<feature type="compositionally biased region" description="Low complexity" evidence="7">
    <location>
        <begin position="921"/>
        <end position="938"/>
    </location>
</feature>
<feature type="region of interest" description="Disordered" evidence="7">
    <location>
        <begin position="771"/>
        <end position="1062"/>
    </location>
</feature>
<dbReference type="SUPFAM" id="SSF57850">
    <property type="entry name" value="RING/U-box"/>
    <property type="match status" value="1"/>
</dbReference>
<feature type="region of interest" description="Disordered" evidence="7">
    <location>
        <begin position="1118"/>
        <end position="1141"/>
    </location>
</feature>
<gene>
    <name evidence="10" type="ORF">HYH02_007602</name>
</gene>
<feature type="compositionally biased region" description="Low complexity" evidence="7">
    <location>
        <begin position="783"/>
        <end position="800"/>
    </location>
</feature>
<dbReference type="GO" id="GO:0004842">
    <property type="term" value="F:ubiquitin-protein transferase activity"/>
    <property type="evidence" value="ECO:0007669"/>
    <property type="project" value="TreeGrafter"/>
</dbReference>
<reference evidence="10" key="1">
    <citation type="journal article" date="2020" name="bioRxiv">
        <title>Comparative genomics of Chlamydomonas.</title>
        <authorList>
            <person name="Craig R.J."/>
            <person name="Hasan A.R."/>
            <person name="Ness R.W."/>
            <person name="Keightley P.D."/>
        </authorList>
    </citation>
    <scope>NUCLEOTIDE SEQUENCE</scope>
    <source>
        <strain evidence="10">CCAP 11/173</strain>
    </source>
</reference>
<dbReference type="EMBL" id="JAEHOD010000022">
    <property type="protein sequence ID" value="KAG2447272.1"/>
    <property type="molecule type" value="Genomic_DNA"/>
</dbReference>
<dbReference type="InterPro" id="IPR001841">
    <property type="entry name" value="Znf_RING"/>
</dbReference>
<accession>A0A835WH22</accession>
<dbReference type="PROSITE" id="PS50172">
    <property type="entry name" value="BRCT"/>
    <property type="match status" value="1"/>
</dbReference>
<keyword evidence="6" id="KW-0863">Zinc-finger</keyword>
<feature type="compositionally biased region" description="Gly residues" evidence="7">
    <location>
        <begin position="1339"/>
        <end position="1350"/>
    </location>
</feature>
<proteinExistence type="predicted"/>
<feature type="region of interest" description="Disordered" evidence="7">
    <location>
        <begin position="406"/>
        <end position="433"/>
    </location>
</feature>
<feature type="compositionally biased region" description="Polar residues" evidence="7">
    <location>
        <begin position="366"/>
        <end position="375"/>
    </location>
</feature>
<evidence type="ECO:0000256" key="4">
    <source>
        <dbReference type="ARBA" id="ARBA00023204"/>
    </source>
</evidence>
<comment type="caution">
    <text evidence="10">The sequence shown here is derived from an EMBL/GenBank/DDBJ whole genome shotgun (WGS) entry which is preliminary data.</text>
</comment>
<keyword evidence="11" id="KW-1185">Reference proteome</keyword>
<feature type="compositionally biased region" description="Low complexity" evidence="7">
    <location>
        <begin position="977"/>
        <end position="991"/>
    </location>
</feature>
<keyword evidence="3" id="KW-0227">DNA damage</keyword>
<name>A0A835WH22_9CHLO</name>
<evidence type="ECO:0000256" key="7">
    <source>
        <dbReference type="SAM" id="MobiDB-lite"/>
    </source>
</evidence>
<dbReference type="SUPFAM" id="SSF52113">
    <property type="entry name" value="BRCT domain"/>
    <property type="match status" value="2"/>
</dbReference>
<feature type="domain" description="RING-type" evidence="8">
    <location>
        <begin position="25"/>
        <end position="67"/>
    </location>
</feature>
<evidence type="ECO:0000313" key="11">
    <source>
        <dbReference type="Proteomes" id="UP000613740"/>
    </source>
</evidence>
<feature type="compositionally biased region" description="Low complexity" evidence="7">
    <location>
        <begin position="834"/>
        <end position="866"/>
    </location>
</feature>
<feature type="domain" description="BRCT" evidence="9">
    <location>
        <begin position="1147"/>
        <end position="1223"/>
    </location>
</feature>
<keyword evidence="6" id="KW-0479">Metal-binding</keyword>
<feature type="compositionally biased region" description="Low complexity" evidence="7">
    <location>
        <begin position="808"/>
        <end position="825"/>
    </location>
</feature>
<feature type="compositionally biased region" description="Gly residues" evidence="7">
    <location>
        <begin position="488"/>
        <end position="501"/>
    </location>
</feature>
<feature type="region of interest" description="Disordered" evidence="7">
    <location>
        <begin position="472"/>
        <end position="505"/>
    </location>
</feature>
<dbReference type="PROSITE" id="PS50089">
    <property type="entry name" value="ZF_RING_2"/>
    <property type="match status" value="1"/>
</dbReference>
<feature type="compositionally biased region" description="Polar residues" evidence="7">
    <location>
        <begin position="1440"/>
        <end position="1450"/>
    </location>
</feature>
<organism evidence="10 11">
    <name type="scientific">Chlamydomonas schloesseri</name>
    <dbReference type="NCBI Taxonomy" id="2026947"/>
    <lineage>
        <taxon>Eukaryota</taxon>
        <taxon>Viridiplantae</taxon>
        <taxon>Chlorophyta</taxon>
        <taxon>core chlorophytes</taxon>
        <taxon>Chlorophyceae</taxon>
        <taxon>CS clade</taxon>
        <taxon>Chlamydomonadales</taxon>
        <taxon>Chlamydomonadaceae</taxon>
        <taxon>Chlamydomonas</taxon>
    </lineage>
</organism>
<dbReference type="GO" id="GO:0045944">
    <property type="term" value="P:positive regulation of transcription by RNA polymerase II"/>
    <property type="evidence" value="ECO:0007669"/>
    <property type="project" value="TreeGrafter"/>
</dbReference>
<feature type="region of interest" description="Disordered" evidence="7">
    <location>
        <begin position="1422"/>
        <end position="1450"/>
    </location>
</feature>
<dbReference type="PANTHER" id="PTHR13763">
    <property type="entry name" value="BREAST CANCER TYPE 1 SUSCEPTIBILITY PROTEIN BRCA1"/>
    <property type="match status" value="1"/>
</dbReference>
<keyword evidence="2" id="KW-0677">Repeat</keyword>
<dbReference type="SMART" id="SM00292">
    <property type="entry name" value="BRCT"/>
    <property type="match status" value="2"/>
</dbReference>
<evidence type="ECO:0000256" key="5">
    <source>
        <dbReference type="ARBA" id="ARBA00023242"/>
    </source>
</evidence>
<feature type="compositionally biased region" description="Gly residues" evidence="7">
    <location>
        <begin position="406"/>
        <end position="428"/>
    </location>
</feature>
<keyword evidence="5" id="KW-0539">Nucleus</keyword>
<dbReference type="PANTHER" id="PTHR13763:SF0">
    <property type="entry name" value="BREAST CANCER TYPE 1 SUSCEPTIBILITY PROTEIN"/>
    <property type="match status" value="1"/>
</dbReference>
<dbReference type="OrthoDB" id="549707at2759"/>
<feature type="compositionally biased region" description="Gly residues" evidence="7">
    <location>
        <begin position="1021"/>
        <end position="1031"/>
    </location>
</feature>
<feature type="compositionally biased region" description="Low complexity" evidence="7">
    <location>
        <begin position="899"/>
        <end position="911"/>
    </location>
</feature>
<evidence type="ECO:0000256" key="2">
    <source>
        <dbReference type="ARBA" id="ARBA00022737"/>
    </source>
</evidence>
<dbReference type="InterPro" id="IPR031099">
    <property type="entry name" value="BRCA1-associated"/>
</dbReference>
<dbReference type="GO" id="GO:0000724">
    <property type="term" value="P:double-strand break repair via homologous recombination"/>
    <property type="evidence" value="ECO:0007669"/>
    <property type="project" value="TreeGrafter"/>
</dbReference>
<sequence length="1450" mass="146835">MKNPAETGLLSMFGGCHKFMAAATCPLCNKLWVNASSFPCGCTFCEKCAIATLEGPGIHQSECPQCKHKYWKKDLKPNHTYRNILEQARQFLGYLTPVVEGLQPGADSVNLPPVGARGAGEEGPEGSADPEGEGLAAGVAEGQPPPPASDHDAPSPLAVEQPQQQAGLQQGGGVLDAAAGACVEPVALAAGDAAAADAAGEEQVASLGAGLRRSNPGGISCAFATVCATAVAEVWRDRLVIGSGREGAGAGAGALSAAAMGPLGEVDTNVPEGSRRPTKDVVMEDVWAEPWPRVPQQHEPRRPPQQPTRDSQQQQGGELGAVPGACPVGGSEELRGGSASRGTPGQMPQPPELQEAGGFAFPPPSTTGKATNGNSAAARGWRHHTAPAANGCGGGGSGAGAGMPWGTPAGGAAGRPGVHAGGATGLPGAGQQQLAGPVLGTGVATPHTNLLPPPRSQPCMVWPSAYQGRWQGSGGAGGGTSAAAAGGAATGGGGAAGGAGAGAARPGSVVSIRRTTPSVNNAYLHFHSLLEEGVDKMARQPDAVRATAHAAALAAGLPPDQALRAAAAAGGDWLAFDEEAWLRQLLALPGPTEGEREALEFEAGIVAMFLQELQEGIDALEERPLRLLQAPAAARAEAAAAAAAGAPVPRMEAAVPIERESPVLAAAPQADQRAQQHETGLKSGGAQAGVQADAGRLQAEAGAALEARSTGAGAAPAADMHCMQAEATAVAAAAAIAAIAAVPASPHGAHKASLAGPKLSLQRHDSLSLRSMQQPHDMPPKQLPQGQEEWQPQEQQQLQEPQERQLQERQLQQQQLQEQQQQPQEGEQERQPRQQKQGRPQEQGLPLEPEQGQPPQAADAAMAEEGSAADQPEGSTREGAVTAAAADKAPCPTREGGLQAAQHAAAAVTAPQLPPSPPPHIHASPSPGALAAAQQLRAAARECGPARAKRQRSSADESGEPAAGAPLVPPPDHMHDTTAAAIAPPGATGQTDAEAHQQLPRRSPHQPEQDASPPSKRKNAGGQGQHGGGAGRRQTQKKKRPRESQQPAAEPMEADTTGAAAGPAAAAAADAAVADATTVGCKTDRAKSAGHAAAAAAAEAPTAAAQQQQQQELVEAGCGGATAGGRSRRGPARTTHFVVGTGLGGDGGRLEELGQRNKAVEVLPDVAPNMTHLVVRLRSDRRAEQRTLKYLRAVLRGVWVVGVGWVDACLSAGRLVPEAPYAATGDLYQLGTPALTRGMRARGAPRALFAGVSFCTLHCKDMGSSNVAQLDALLQEAGATLVQRPPPRAATTAAVGGGGGGEAAAATSMAASLFGAAAGDDPYSVSSRGGSPDEEGSGGDESGGGRGAVGGGDVAAAVPLPAVVVLVVRERGGKDKDLSGLAARVARDWGCPLVLTTWVYDSISHYSLLPLTEAYVVHPPQQTPQLPPMAPHQHQEGAAQMTNSNITGST</sequence>
<feature type="region of interest" description="Disordered" evidence="7">
    <location>
        <begin position="1322"/>
        <end position="1350"/>
    </location>
</feature>
<dbReference type="GO" id="GO:0008270">
    <property type="term" value="F:zinc ion binding"/>
    <property type="evidence" value="ECO:0007669"/>
    <property type="project" value="UniProtKB-KW"/>
</dbReference>
<feature type="compositionally biased region" description="Low complexity" evidence="7">
    <location>
        <begin position="133"/>
        <end position="142"/>
    </location>
</feature>